<sequence>MGVCGREFYPTDRGVRFPKIGELKLKWSRPLPSPPTSVTIVKECSDRYYASFVVEVEEAKLPWTPKEVGIDLSLASLAVGSDDEKIAPPKFLRSALRTIRRLQRNLSQKAKGSSNRQKARLLVARAQEKVANQRLDLLHKLSTKYIRENQTVALENLNVSGMLKNRRLAKSISDSGWRMFKTLLEYKASRYGREVVVVCRWEPTSKRCASCRHLDGKKSLAIRRWT</sequence>
<feature type="non-terminal residue" evidence="8">
    <location>
        <position position="226"/>
    </location>
</feature>
<dbReference type="PANTHER" id="PTHR30405:SF25">
    <property type="entry name" value="RNA-GUIDED DNA ENDONUCLEASE INSQ-RELATED"/>
    <property type="match status" value="1"/>
</dbReference>
<dbReference type="Pfam" id="PF07282">
    <property type="entry name" value="Cas12f1-like_TNB"/>
    <property type="match status" value="1"/>
</dbReference>
<dbReference type="NCBIfam" id="NF040570">
    <property type="entry name" value="guided_TnpB"/>
    <property type="match status" value="1"/>
</dbReference>
<dbReference type="InterPro" id="IPR010095">
    <property type="entry name" value="Cas12f1-like_TNB"/>
</dbReference>
<dbReference type="Pfam" id="PF01385">
    <property type="entry name" value="OrfB_IS605"/>
    <property type="match status" value="1"/>
</dbReference>
<dbReference type="OrthoDB" id="443538at2"/>
<protein>
    <submittedName>
        <fullName evidence="8">Transposase</fullName>
    </submittedName>
</protein>
<comment type="similarity">
    <text evidence="1">In the C-terminal section; belongs to the transposase 35 family.</text>
</comment>
<dbReference type="GO" id="GO:0006310">
    <property type="term" value="P:DNA recombination"/>
    <property type="evidence" value="ECO:0007669"/>
    <property type="project" value="UniProtKB-KW"/>
</dbReference>
<evidence type="ECO:0000259" key="6">
    <source>
        <dbReference type="Pfam" id="PF01385"/>
    </source>
</evidence>
<dbReference type="InterPro" id="IPR001959">
    <property type="entry name" value="Transposase"/>
</dbReference>
<dbReference type="GO" id="GO:0032196">
    <property type="term" value="P:transposition"/>
    <property type="evidence" value="ECO:0007669"/>
    <property type="project" value="UniProtKB-KW"/>
</dbReference>
<organism evidence="8 9">
    <name type="scientific">Candidatus Synechococcus spongiarum LMB bulk15N</name>
    <dbReference type="NCBI Taxonomy" id="1943583"/>
    <lineage>
        <taxon>Bacteria</taxon>
        <taxon>Bacillati</taxon>
        <taxon>Cyanobacteriota</taxon>
        <taxon>Cyanophyceae</taxon>
        <taxon>Synechococcales</taxon>
        <taxon>Synechococcaceae</taxon>
        <taxon>Synechococcus</taxon>
    </lineage>
</organism>
<dbReference type="Proteomes" id="UP000242590">
    <property type="component" value="Unassembled WGS sequence"/>
</dbReference>
<gene>
    <name evidence="8" type="ORF">BV53_01755</name>
</gene>
<evidence type="ECO:0000256" key="4">
    <source>
        <dbReference type="ARBA" id="ARBA00023125"/>
    </source>
</evidence>
<accession>A0A1T1D5L3</accession>
<evidence type="ECO:0000256" key="1">
    <source>
        <dbReference type="ARBA" id="ARBA00008761"/>
    </source>
</evidence>
<evidence type="ECO:0000313" key="9">
    <source>
        <dbReference type="Proteomes" id="UP000242590"/>
    </source>
</evidence>
<comment type="caution">
    <text evidence="8">The sequence shown here is derived from an EMBL/GenBank/DDBJ whole genome shotgun (WGS) entry which is preliminary data.</text>
</comment>
<evidence type="ECO:0000256" key="5">
    <source>
        <dbReference type="ARBA" id="ARBA00023172"/>
    </source>
</evidence>
<evidence type="ECO:0000256" key="3">
    <source>
        <dbReference type="ARBA" id="ARBA00022578"/>
    </source>
</evidence>
<comment type="similarity">
    <text evidence="2">In the N-terminal section; belongs to the transposase 2 family.</text>
</comment>
<dbReference type="GO" id="GO:0003677">
    <property type="term" value="F:DNA binding"/>
    <property type="evidence" value="ECO:0007669"/>
    <property type="project" value="UniProtKB-KW"/>
</dbReference>
<dbReference type="RefSeq" id="WP_143325171.1">
    <property type="nucleotide sequence ID" value="NZ_MWLE01000025.1"/>
</dbReference>
<feature type="domain" description="Probable transposase IS891/IS1136/IS1341" evidence="6">
    <location>
        <begin position="51"/>
        <end position="165"/>
    </location>
</feature>
<dbReference type="AlphaFoldDB" id="A0A1T1D5L3"/>
<feature type="domain" description="Cas12f1-like TNB" evidence="7">
    <location>
        <begin position="177"/>
        <end position="225"/>
    </location>
</feature>
<name>A0A1T1D5L3_9SYNE</name>
<keyword evidence="4" id="KW-0238">DNA-binding</keyword>
<keyword evidence="3" id="KW-0815">Transposition</keyword>
<evidence type="ECO:0000259" key="7">
    <source>
        <dbReference type="Pfam" id="PF07282"/>
    </source>
</evidence>
<evidence type="ECO:0000313" key="8">
    <source>
        <dbReference type="EMBL" id="OOV36131.1"/>
    </source>
</evidence>
<dbReference type="InterPro" id="IPR051399">
    <property type="entry name" value="RNA-guided_DNA_endo/Transpos"/>
</dbReference>
<proteinExistence type="inferred from homology"/>
<reference evidence="8 9" key="1">
    <citation type="submission" date="2017-02" db="EMBL/GenBank/DDBJ databases">
        <title>Draft Genome Sequences of 'Candidatus Synechococcus spongiarum', Cyanobacterial Symbionts of the Mediterranean Sponge Aplysina aerophoba from two locations.</title>
        <authorList>
            <person name="Slaby B.M."/>
            <person name="Hentschel U."/>
        </authorList>
    </citation>
    <scope>NUCLEOTIDE SEQUENCE [LARGE SCALE GENOMIC DNA]</scope>
    <source>
        <strain evidence="8">LMB bulk15N</strain>
    </source>
</reference>
<dbReference type="PANTHER" id="PTHR30405">
    <property type="entry name" value="TRANSPOSASE"/>
    <property type="match status" value="1"/>
</dbReference>
<keyword evidence="5" id="KW-0233">DNA recombination</keyword>
<dbReference type="EMBL" id="MWLE01000025">
    <property type="protein sequence ID" value="OOV36131.1"/>
    <property type="molecule type" value="Genomic_DNA"/>
</dbReference>
<dbReference type="NCBIfam" id="TIGR01766">
    <property type="entry name" value="IS200/IS605 family accessory protein TnpB-like domain"/>
    <property type="match status" value="1"/>
</dbReference>
<evidence type="ECO:0000256" key="2">
    <source>
        <dbReference type="ARBA" id="ARBA00011044"/>
    </source>
</evidence>